<proteinExistence type="inferred from homology"/>
<reference evidence="4" key="1">
    <citation type="submission" date="2020-11" db="EMBL/GenBank/DDBJ databases">
        <title>Nocardioides sp. nov., isolated from Soil of Cynanchum wilfordii Hemsley rhizosphere.</title>
        <authorList>
            <person name="Lee J.-S."/>
            <person name="Suh M.K."/>
            <person name="Kim J.-S."/>
        </authorList>
    </citation>
    <scope>NUCLEOTIDE SEQUENCE</scope>
    <source>
        <strain evidence="4">KCTC 19275</strain>
    </source>
</reference>
<dbReference type="EMBL" id="JADKPN010000020">
    <property type="protein sequence ID" value="MBF4765912.1"/>
    <property type="molecule type" value="Genomic_DNA"/>
</dbReference>
<dbReference type="CDD" id="cd05233">
    <property type="entry name" value="SDR_c"/>
    <property type="match status" value="1"/>
</dbReference>
<dbReference type="PANTHER" id="PTHR42760">
    <property type="entry name" value="SHORT-CHAIN DEHYDROGENASES/REDUCTASES FAMILY MEMBER"/>
    <property type="match status" value="1"/>
</dbReference>
<dbReference type="SUPFAM" id="SSF51735">
    <property type="entry name" value="NAD(P)-binding Rossmann-fold domains"/>
    <property type="match status" value="1"/>
</dbReference>
<dbReference type="FunFam" id="3.40.50.720:FF:000084">
    <property type="entry name" value="Short-chain dehydrogenase reductase"/>
    <property type="match status" value="1"/>
</dbReference>
<sequence length="249" mass="25640">MTGHVAVVTGGSRGIGRAVVERLHADGARVLTCGRGPRPDHLPADVAWVQADVADPADAARIVATASAELGPVSLLVNNAGVLVTSTVEDSTDDDWDRLVGTNCRGVFNLCRAVLPDMTEHGGVIVNIGSISGVVADASSALYNASKAFVHALTRSIAVDHGPRVRCNAVLPGWIETDMADEGFAIADDPVAARHDALARHPVGRFGTPGDIANIVAWLASDEASFATGQLFTVDGGLTAGSPLRPDLG</sequence>
<gene>
    <name evidence="4" type="ORF">ISU07_22485</name>
</gene>
<dbReference type="SMART" id="SM00822">
    <property type="entry name" value="PKS_KR"/>
    <property type="match status" value="1"/>
</dbReference>
<dbReference type="InterPro" id="IPR002347">
    <property type="entry name" value="SDR_fam"/>
</dbReference>
<evidence type="ECO:0000259" key="3">
    <source>
        <dbReference type="SMART" id="SM00822"/>
    </source>
</evidence>
<feature type="domain" description="Ketoreductase" evidence="3">
    <location>
        <begin position="4"/>
        <end position="177"/>
    </location>
</feature>
<dbReference type="PANTHER" id="PTHR42760:SF133">
    <property type="entry name" value="3-OXOACYL-[ACYL-CARRIER-PROTEIN] REDUCTASE"/>
    <property type="match status" value="1"/>
</dbReference>
<dbReference type="InterPro" id="IPR036291">
    <property type="entry name" value="NAD(P)-bd_dom_sf"/>
</dbReference>
<keyword evidence="5" id="KW-1185">Reference proteome</keyword>
<evidence type="ECO:0000256" key="2">
    <source>
        <dbReference type="ARBA" id="ARBA00023002"/>
    </source>
</evidence>
<name>A0A930YGD9_9ACTN</name>
<dbReference type="InterPro" id="IPR020904">
    <property type="entry name" value="Sc_DH/Rdtase_CS"/>
</dbReference>
<dbReference type="Gene3D" id="3.40.50.720">
    <property type="entry name" value="NAD(P)-binding Rossmann-like Domain"/>
    <property type="match status" value="1"/>
</dbReference>
<dbReference type="PROSITE" id="PS00061">
    <property type="entry name" value="ADH_SHORT"/>
    <property type="match status" value="1"/>
</dbReference>
<comment type="similarity">
    <text evidence="1">Belongs to the short-chain dehydrogenases/reductases (SDR) family.</text>
</comment>
<evidence type="ECO:0000313" key="4">
    <source>
        <dbReference type="EMBL" id="MBF4765912.1"/>
    </source>
</evidence>
<accession>A0A930YGD9</accession>
<protein>
    <submittedName>
        <fullName evidence="4">SDR family oxidoreductase</fullName>
    </submittedName>
</protein>
<dbReference type="InterPro" id="IPR057326">
    <property type="entry name" value="KR_dom"/>
</dbReference>
<organism evidence="4 5">
    <name type="scientific">Nocardioides islandensis</name>
    <dbReference type="NCBI Taxonomy" id="433663"/>
    <lineage>
        <taxon>Bacteria</taxon>
        <taxon>Bacillati</taxon>
        <taxon>Actinomycetota</taxon>
        <taxon>Actinomycetes</taxon>
        <taxon>Propionibacteriales</taxon>
        <taxon>Nocardioidaceae</taxon>
        <taxon>Nocardioides</taxon>
    </lineage>
</organism>
<evidence type="ECO:0000313" key="5">
    <source>
        <dbReference type="Proteomes" id="UP000640489"/>
    </source>
</evidence>
<dbReference type="RefSeq" id="WP_194709095.1">
    <property type="nucleotide sequence ID" value="NZ_JADKPN010000020.1"/>
</dbReference>
<dbReference type="PRINTS" id="PR00080">
    <property type="entry name" value="SDRFAMILY"/>
</dbReference>
<evidence type="ECO:0000256" key="1">
    <source>
        <dbReference type="ARBA" id="ARBA00006484"/>
    </source>
</evidence>
<dbReference type="PRINTS" id="PR00081">
    <property type="entry name" value="GDHRDH"/>
</dbReference>
<dbReference type="Pfam" id="PF13561">
    <property type="entry name" value="adh_short_C2"/>
    <property type="match status" value="1"/>
</dbReference>
<dbReference type="AlphaFoldDB" id="A0A930YGD9"/>
<comment type="caution">
    <text evidence="4">The sequence shown here is derived from an EMBL/GenBank/DDBJ whole genome shotgun (WGS) entry which is preliminary data.</text>
</comment>
<dbReference type="Proteomes" id="UP000640489">
    <property type="component" value="Unassembled WGS sequence"/>
</dbReference>
<dbReference type="GO" id="GO:0016616">
    <property type="term" value="F:oxidoreductase activity, acting on the CH-OH group of donors, NAD or NADP as acceptor"/>
    <property type="evidence" value="ECO:0007669"/>
    <property type="project" value="TreeGrafter"/>
</dbReference>
<keyword evidence="2" id="KW-0560">Oxidoreductase</keyword>